<feature type="domain" description="UvrD-like helicase C-terminal" evidence="13">
    <location>
        <begin position="285"/>
        <end position="555"/>
    </location>
</feature>
<evidence type="ECO:0000256" key="10">
    <source>
        <dbReference type="PROSITE-ProRule" id="PRU00560"/>
    </source>
</evidence>
<dbReference type="FunFam" id="1.10.10.160:FF:000001">
    <property type="entry name" value="ATP-dependent DNA helicase"/>
    <property type="match status" value="1"/>
</dbReference>
<keyword evidence="15" id="KW-1185">Reference proteome</keyword>
<dbReference type="GO" id="GO:0000725">
    <property type="term" value="P:recombinational repair"/>
    <property type="evidence" value="ECO:0007669"/>
    <property type="project" value="TreeGrafter"/>
</dbReference>
<proteinExistence type="inferred from homology"/>
<dbReference type="Pfam" id="PF21196">
    <property type="entry name" value="PcrA_UvrD_tudor"/>
    <property type="match status" value="1"/>
</dbReference>
<keyword evidence="6 11" id="KW-0238">DNA-binding</keyword>
<dbReference type="Pfam" id="PF13361">
    <property type="entry name" value="UvrD_C"/>
    <property type="match status" value="1"/>
</dbReference>
<evidence type="ECO:0000256" key="7">
    <source>
        <dbReference type="ARBA" id="ARBA00023235"/>
    </source>
</evidence>
<dbReference type="SUPFAM" id="SSF52540">
    <property type="entry name" value="P-loop containing nucleoside triphosphate hydrolases"/>
    <property type="match status" value="1"/>
</dbReference>
<evidence type="ECO:0000256" key="9">
    <source>
        <dbReference type="ARBA" id="ARBA00048988"/>
    </source>
</evidence>
<evidence type="ECO:0000256" key="3">
    <source>
        <dbReference type="ARBA" id="ARBA00022801"/>
    </source>
</evidence>
<keyword evidence="7" id="KW-0413">Isomerase</keyword>
<dbReference type="InterPro" id="IPR013986">
    <property type="entry name" value="DExx_box_DNA_helicase_dom_sf"/>
</dbReference>
<dbReference type="GO" id="GO:0043138">
    <property type="term" value="F:3'-5' DNA helicase activity"/>
    <property type="evidence" value="ECO:0007669"/>
    <property type="project" value="UniProtKB-EC"/>
</dbReference>
<dbReference type="GO" id="GO:0016787">
    <property type="term" value="F:hydrolase activity"/>
    <property type="evidence" value="ECO:0007669"/>
    <property type="project" value="UniProtKB-UniRule"/>
</dbReference>
<evidence type="ECO:0000313" key="15">
    <source>
        <dbReference type="Proteomes" id="UP000671913"/>
    </source>
</evidence>
<dbReference type="Gene3D" id="1.10.486.10">
    <property type="entry name" value="PCRA, domain 4"/>
    <property type="match status" value="1"/>
</dbReference>
<sequence length="725" mass="83476">MNIFDKLNDKQKEAVLRTDGPLLLLAGAGSGKTKVLTHRIAYLIKEKKISPANIIAITFTNKAAKEMKDRIEGLLGYVGDLWVSTFHSACVRILRRDIEKIGYDRNFVIFDTTDQKALITDCIKELNLNDKQFTPKGMLNAISSAKDKMITPDRYLLECGNDFRNKKISDIYELYENKLKKNNALDFDDILIKTIELFKKDESVLKYYQNKFRYIMVDEYQDTNTPQYKFVNMLASKYRNLCVVGDDDQSIYGWRGADIKNILDFEKDYPDACVIKLEQNYRSSQTILDAANYVIDNNIKRKKKKLWTQNGNGEKITICELNNEREEVTFVIEQIKELTQKGRKYSDFAILYRTNAQSRIFEEALMMNDIPYKLIGALRFYDRKEIKDVMGYLRILVNPYDDVSFKRIINVPKRGIGDTTIKVLEEYAQNNNTSMFFAITEADINPKAKKSANEFKIFMEEMMKELNSLSITEVIDRILEKTGYVDELKADNTKESESRIENINEFILAAKEFEENSEDKSLEAFLSGITLVSDIDTAGEIGDSIVLMTLHSAKGLEFPVVFMVGMEDGIFPGSRSFMDEHALEEERRLCYVGITRAKELLYMTYAKVRNLYGRTQYNASSRFLKEIPDELVVTYDKEGIQKREYQPISAYINNFVTSIDAKHVNKNKNDNKNFNLGDRIEHKLWGQGTVVTVEGSGEDLEIVAAFPKLGLKRLSVKYAPIKRIS</sequence>
<dbReference type="GO" id="GO:0003677">
    <property type="term" value="F:DNA binding"/>
    <property type="evidence" value="ECO:0007669"/>
    <property type="project" value="UniProtKB-KW"/>
</dbReference>
<evidence type="ECO:0000256" key="2">
    <source>
        <dbReference type="ARBA" id="ARBA00022741"/>
    </source>
</evidence>
<evidence type="ECO:0000256" key="6">
    <source>
        <dbReference type="ARBA" id="ARBA00023125"/>
    </source>
</evidence>
<dbReference type="Pfam" id="PF00580">
    <property type="entry name" value="UvrD-helicase"/>
    <property type="match status" value="1"/>
</dbReference>
<evidence type="ECO:0000256" key="1">
    <source>
        <dbReference type="ARBA" id="ARBA00009922"/>
    </source>
</evidence>
<keyword evidence="5 10" id="KW-0067">ATP-binding</keyword>
<dbReference type="PROSITE" id="PS51198">
    <property type="entry name" value="UVRD_HELICASE_ATP_BIND"/>
    <property type="match status" value="1"/>
</dbReference>
<dbReference type="NCBIfam" id="TIGR01073">
    <property type="entry name" value="pcrA"/>
    <property type="match status" value="1"/>
</dbReference>
<gene>
    <name evidence="14" type="primary">pcrA</name>
    <name evidence="14" type="ORF">ACETAC_08655</name>
</gene>
<organism evidence="14 15">
    <name type="scientific">Aceticella autotrophica</name>
    <dbReference type="NCBI Taxonomy" id="2755338"/>
    <lineage>
        <taxon>Bacteria</taxon>
        <taxon>Bacillati</taxon>
        <taxon>Bacillota</taxon>
        <taxon>Clostridia</taxon>
        <taxon>Thermoanaerobacterales</taxon>
        <taxon>Thermoanaerobacteraceae</taxon>
        <taxon>Aceticella</taxon>
    </lineage>
</organism>
<evidence type="ECO:0000256" key="5">
    <source>
        <dbReference type="ARBA" id="ARBA00022840"/>
    </source>
</evidence>
<feature type="domain" description="UvrD-like helicase ATP-binding" evidence="12">
    <location>
        <begin position="5"/>
        <end position="284"/>
    </location>
</feature>
<comment type="catalytic activity">
    <reaction evidence="9 11">
        <text>ATP + H2O = ADP + phosphate + H(+)</text>
        <dbReference type="Rhea" id="RHEA:13065"/>
        <dbReference type="ChEBI" id="CHEBI:15377"/>
        <dbReference type="ChEBI" id="CHEBI:15378"/>
        <dbReference type="ChEBI" id="CHEBI:30616"/>
        <dbReference type="ChEBI" id="CHEBI:43474"/>
        <dbReference type="ChEBI" id="CHEBI:456216"/>
        <dbReference type="EC" id="5.6.2.4"/>
    </reaction>
</comment>
<dbReference type="PANTHER" id="PTHR11070">
    <property type="entry name" value="UVRD / RECB / PCRA DNA HELICASE FAMILY MEMBER"/>
    <property type="match status" value="1"/>
</dbReference>
<dbReference type="Proteomes" id="UP000671913">
    <property type="component" value="Chromosome"/>
</dbReference>
<dbReference type="InterPro" id="IPR027417">
    <property type="entry name" value="P-loop_NTPase"/>
</dbReference>
<reference evidence="14" key="1">
    <citation type="submission" date="2020-08" db="EMBL/GenBank/DDBJ databases">
        <title>Genomic insights into the carbon and energy metabolism of the first obligate autotrophic acetogenic bacterium Aceticella autotrophica gen. nov., sp. nov.</title>
        <authorList>
            <person name="Toshchakov S.V."/>
            <person name="Elcheninov A.G."/>
            <person name="Kublanov I.V."/>
            <person name="Frolov E.N."/>
            <person name="Lebedinsky A.V."/>
        </authorList>
    </citation>
    <scope>NUCLEOTIDE SEQUENCE</scope>
    <source>
        <strain evidence="14">3443-3Ac</strain>
    </source>
</reference>
<evidence type="ECO:0000256" key="8">
    <source>
        <dbReference type="ARBA" id="ARBA00034617"/>
    </source>
</evidence>
<evidence type="ECO:0000313" key="14">
    <source>
        <dbReference type="EMBL" id="QSZ26930.1"/>
    </source>
</evidence>
<name>A0A975AUX6_9THEO</name>
<dbReference type="CDD" id="cd18807">
    <property type="entry name" value="SF1_C_UvrD"/>
    <property type="match status" value="1"/>
</dbReference>
<dbReference type="EMBL" id="CP060096">
    <property type="protein sequence ID" value="QSZ26930.1"/>
    <property type="molecule type" value="Genomic_DNA"/>
</dbReference>
<keyword evidence="3 10" id="KW-0378">Hydrolase</keyword>
<evidence type="ECO:0000259" key="12">
    <source>
        <dbReference type="PROSITE" id="PS51198"/>
    </source>
</evidence>
<dbReference type="InterPro" id="IPR014016">
    <property type="entry name" value="UvrD-like_ATP-bd"/>
</dbReference>
<feature type="binding site" evidence="10">
    <location>
        <begin position="26"/>
        <end position="33"/>
    </location>
    <ligand>
        <name>ATP</name>
        <dbReference type="ChEBI" id="CHEBI:30616"/>
    </ligand>
</feature>
<dbReference type="PROSITE" id="PS51217">
    <property type="entry name" value="UVRD_HELICASE_CTER"/>
    <property type="match status" value="1"/>
</dbReference>
<dbReference type="Gene3D" id="1.10.10.160">
    <property type="match status" value="1"/>
</dbReference>
<dbReference type="GO" id="GO:0005524">
    <property type="term" value="F:ATP binding"/>
    <property type="evidence" value="ECO:0007669"/>
    <property type="project" value="UniProtKB-UniRule"/>
</dbReference>
<evidence type="ECO:0000259" key="13">
    <source>
        <dbReference type="PROSITE" id="PS51217"/>
    </source>
</evidence>
<dbReference type="GO" id="GO:0033202">
    <property type="term" value="C:DNA helicase complex"/>
    <property type="evidence" value="ECO:0007669"/>
    <property type="project" value="TreeGrafter"/>
</dbReference>
<dbReference type="Gene3D" id="3.40.50.300">
    <property type="entry name" value="P-loop containing nucleotide triphosphate hydrolases"/>
    <property type="match status" value="2"/>
</dbReference>
<dbReference type="InterPro" id="IPR005751">
    <property type="entry name" value="ATP-dep_DNA_helicase_PcrA"/>
</dbReference>
<dbReference type="GO" id="GO:0006260">
    <property type="term" value="P:DNA replication"/>
    <property type="evidence" value="ECO:0007669"/>
    <property type="project" value="InterPro"/>
</dbReference>
<dbReference type="EC" id="5.6.2.4" evidence="11"/>
<comment type="similarity">
    <text evidence="1 11">Belongs to the helicase family. UvrD subfamily.</text>
</comment>
<dbReference type="AlphaFoldDB" id="A0A975AUX6"/>
<dbReference type="GO" id="GO:0005829">
    <property type="term" value="C:cytosol"/>
    <property type="evidence" value="ECO:0007669"/>
    <property type="project" value="TreeGrafter"/>
</dbReference>
<dbReference type="CDD" id="cd17932">
    <property type="entry name" value="DEXQc_UvrD"/>
    <property type="match status" value="1"/>
</dbReference>
<dbReference type="InterPro" id="IPR014017">
    <property type="entry name" value="DNA_helicase_UvrD-like_C"/>
</dbReference>
<dbReference type="KEGG" id="aaut:ACETAC_08655"/>
<comment type="catalytic activity">
    <reaction evidence="8">
        <text>Couples ATP hydrolysis with the unwinding of duplex DNA by translocating in the 3'-5' direction.</text>
        <dbReference type="EC" id="5.6.2.4"/>
    </reaction>
</comment>
<protein>
    <recommendedName>
        <fullName evidence="11">ATP-dependent DNA helicase</fullName>
        <ecNumber evidence="11">5.6.2.4</ecNumber>
    </recommendedName>
</protein>
<dbReference type="GO" id="GO:0009314">
    <property type="term" value="P:response to radiation"/>
    <property type="evidence" value="ECO:0007669"/>
    <property type="project" value="UniProtKB-ARBA"/>
</dbReference>
<accession>A0A975AUX6</accession>
<dbReference type="InterPro" id="IPR000212">
    <property type="entry name" value="DNA_helicase_UvrD/REP"/>
</dbReference>
<dbReference type="PANTHER" id="PTHR11070:SF2">
    <property type="entry name" value="ATP-DEPENDENT DNA HELICASE SRS2"/>
    <property type="match status" value="1"/>
</dbReference>
<dbReference type="FunFam" id="1.10.486.10:FF:000003">
    <property type="entry name" value="ATP-dependent DNA helicase"/>
    <property type="match status" value="1"/>
</dbReference>
<keyword evidence="2 10" id="KW-0547">Nucleotide-binding</keyword>
<evidence type="ECO:0000256" key="4">
    <source>
        <dbReference type="ARBA" id="ARBA00022806"/>
    </source>
</evidence>
<keyword evidence="4 10" id="KW-0347">Helicase</keyword>
<evidence type="ECO:0000256" key="11">
    <source>
        <dbReference type="RuleBase" id="RU364053"/>
    </source>
</evidence>